<dbReference type="Pfam" id="PF13116">
    <property type="entry name" value="YhdP"/>
    <property type="match status" value="1"/>
</dbReference>
<dbReference type="OrthoDB" id="9762238at2"/>
<keyword evidence="2" id="KW-0472">Membrane</keyword>
<evidence type="ECO:0000256" key="1">
    <source>
        <dbReference type="SAM" id="MobiDB-lite"/>
    </source>
</evidence>
<evidence type="ECO:0000259" key="3">
    <source>
        <dbReference type="Pfam" id="PF13116"/>
    </source>
</evidence>
<dbReference type="PANTHER" id="PTHR38690">
    <property type="entry name" value="PROTEASE-RELATED"/>
    <property type="match status" value="1"/>
</dbReference>
<gene>
    <name evidence="4" type="ORF">C4K68_23840</name>
</gene>
<accession>A0A2S5KIW4</accession>
<keyword evidence="2" id="KW-0812">Transmembrane</keyword>
<evidence type="ECO:0000313" key="5">
    <source>
        <dbReference type="Proteomes" id="UP000238196"/>
    </source>
</evidence>
<dbReference type="InterPro" id="IPR011836">
    <property type="entry name" value="YhdP"/>
</dbReference>
<name>A0A2S5KIW4_9PROT</name>
<dbReference type="Proteomes" id="UP000238196">
    <property type="component" value="Unassembled WGS sequence"/>
</dbReference>
<reference evidence="4 5" key="1">
    <citation type="submission" date="2018-02" db="EMBL/GenBank/DDBJ databases">
        <title>novel marine gammaproteobacteria from coastal saline agro ecosystem.</title>
        <authorList>
            <person name="Krishnan R."/>
            <person name="Ramesh Kumar N."/>
        </authorList>
    </citation>
    <scope>NUCLEOTIDE SEQUENCE [LARGE SCALE GENOMIC DNA]</scope>
    <source>
        <strain evidence="4 5">228</strain>
    </source>
</reference>
<feature type="domain" description="YhdP central" evidence="3">
    <location>
        <begin position="1"/>
        <end position="1259"/>
    </location>
</feature>
<feature type="region of interest" description="Disordered" evidence="1">
    <location>
        <begin position="1262"/>
        <end position="1294"/>
    </location>
</feature>
<dbReference type="InterPro" id="IPR025263">
    <property type="entry name" value="YhdP_central"/>
</dbReference>
<comment type="caution">
    <text evidence="4">The sequence shown here is derived from an EMBL/GenBank/DDBJ whole genome shotgun (WGS) entry which is preliminary data.</text>
</comment>
<protein>
    <submittedName>
        <fullName evidence="4">TIGR02099 family protein</fullName>
    </submittedName>
</protein>
<evidence type="ECO:0000256" key="2">
    <source>
        <dbReference type="SAM" id="Phobius"/>
    </source>
</evidence>
<feature type="compositionally biased region" description="Basic and acidic residues" evidence="1">
    <location>
        <begin position="1280"/>
        <end position="1294"/>
    </location>
</feature>
<dbReference type="NCBIfam" id="TIGR02099">
    <property type="entry name" value="YhdP family protein"/>
    <property type="match status" value="1"/>
</dbReference>
<keyword evidence="2" id="KW-1133">Transmembrane helix</keyword>
<evidence type="ECO:0000313" key="4">
    <source>
        <dbReference type="EMBL" id="PPC74764.1"/>
    </source>
</evidence>
<sequence>MPLLLRLGRFFLRLLAMLSIIWVALLTLILLVWQTLPWWSAPVLNWSRQHFAVPLYFDATQTQWNGSRIALTLRNVRWGEQLNIPELQLEMDALNSVWRFYPVMTRIQAHDIEIQAAVPEQSGDSQPQWPSWLITLPVDVSGKVALSKGAIGQQVQFSLYNAPAAASHFNYGGRLQVATEGVAAPLELRWQGNIWEGQLWLNMPSQSYRAALLPWLPQGLQLGALDLEGQLWADWRGTRIQTVNGNLSLPDLALSAASSSWQLSQLRTQVVWRKAGNGWWAGLQQLSWADQQGKSLAPMNISIQHLPWQTRLWLDDLDLHRLWPWLMEQHVSSGLWENRLLPLYGRGHVKNLYFTLDQASVEQASQRYGAAQPASLWTLRGDLQQVSVNDVDGIPSLIGVTGAVEADAHGGKVSLHGQPLTLAFPQLFSNGWEFNSAAGVIGWHLTDKDAWVTSNTLSLDRLGWQAKGRFSLKLPLHEDDNDQRFTLMIGVKDSDAGQGLEFVPDHTVSPSLMNWLRQAMPDGYLRSGAFLYDGSVSKSASWNERTVQLYLDLQNAQLNFSPEWPALHDANVQLLTHDESVTAFAPQAQLQNLDLSNVQVAWPKAPDDHRLSVATAVSAALPDVQDLLLTAPFADSLTALKDWQMTGSLTGQVALQIPLAKNDPALDIKVDTRLGSAQLLQAKEQLQVDDIHGDLHYDSSKGLFTDTPLQGSWRGQNVQAQLVPAVSSKDSKGAAATTLKVTGHSALSDLAQWQQLSLPDWITGDLDWVAMRHFCQDDTSYCQALHITSDLQGVSVDLPAPLGKAANAAVPLQLDIEAQKEPRVTVEYGDLLHAKARFQGNQAKAVAISVGGEAPQWPKNAAVEVAAKFAELNPTDWIAAVSSLSSAASNKASVAGAVSTGEKGDVPDGKVSLPISARIVTDNLHWLGRDWGAATASYDPKGVLFSGDSLDGRVSYDAGRRHLDVNLSRLLIPEVDDKSKQSDGELEKFDDPLAQVDPRQWPTLTAQVGELKFGKWPLGSWQLRGKPSSDGYQLLPITANLGSHGMDALMSWHRDSAQSTTQLKLDVHGDDLGELISRGGYAKSLTSKNWQLTANLGWPGSPAAFALSRLSGQSDLKLAKGEILKTSTESNALKIFNIFNFNQIGRRLTLDFRDLFSSGISYDTWTSSMNISNGVMTTREPTRIQGGGADIEANGTLDLVHDTVDQHVNVTLPITSALPIAGLLAGLPQVGGALFILDKLTGDRLSKIATVKYHIKGKLGEEDVQLEGAGGETSDAAESTESHDKTGRPQGGDR</sequence>
<dbReference type="PANTHER" id="PTHR38690:SF1">
    <property type="entry name" value="PROTEASE"/>
    <property type="match status" value="1"/>
</dbReference>
<organism evidence="4 5">
    <name type="scientific">Proteobacteria bacterium 228</name>
    <dbReference type="NCBI Taxonomy" id="2083153"/>
    <lineage>
        <taxon>Bacteria</taxon>
        <taxon>Pseudomonadati</taxon>
        <taxon>Pseudomonadota</taxon>
    </lineage>
</organism>
<proteinExistence type="predicted"/>
<dbReference type="EMBL" id="PRLP01000127">
    <property type="protein sequence ID" value="PPC74764.1"/>
    <property type="molecule type" value="Genomic_DNA"/>
</dbReference>
<feature type="transmembrane region" description="Helical" evidence="2">
    <location>
        <begin position="12"/>
        <end position="33"/>
    </location>
</feature>